<keyword evidence="1" id="KW-0812">Transmembrane</keyword>
<keyword evidence="1" id="KW-0472">Membrane</keyword>
<dbReference type="GO" id="GO:0004222">
    <property type="term" value="F:metalloendopeptidase activity"/>
    <property type="evidence" value="ECO:0007669"/>
    <property type="project" value="InterPro"/>
</dbReference>
<accession>A0AAQ4F411</accession>
<dbReference type="Gene3D" id="3.40.390.10">
    <property type="entry name" value="Collagenase (Catalytic Domain)"/>
    <property type="match status" value="1"/>
</dbReference>
<evidence type="ECO:0000313" key="3">
    <source>
        <dbReference type="Proteomes" id="UP001321473"/>
    </source>
</evidence>
<comment type="caution">
    <text evidence="2">The sequence shown here is derived from an EMBL/GenBank/DDBJ whole genome shotgun (WGS) entry which is preliminary data.</text>
</comment>
<evidence type="ECO:0000256" key="1">
    <source>
        <dbReference type="SAM" id="Phobius"/>
    </source>
</evidence>
<proteinExistence type="predicted"/>
<reference evidence="2 3" key="1">
    <citation type="journal article" date="2023" name="Arcadia Sci">
        <title>De novo assembly of a long-read Amblyomma americanum tick genome.</title>
        <authorList>
            <person name="Chou S."/>
            <person name="Poskanzer K.E."/>
            <person name="Rollins M."/>
            <person name="Thuy-Boun P.S."/>
        </authorList>
    </citation>
    <scope>NUCLEOTIDE SEQUENCE [LARGE SCALE GENOMIC DNA]</scope>
    <source>
        <strain evidence="2">F_SG_1</strain>
        <tissue evidence="2">Salivary glands</tissue>
    </source>
</reference>
<organism evidence="2 3">
    <name type="scientific">Amblyomma americanum</name>
    <name type="common">Lone star tick</name>
    <dbReference type="NCBI Taxonomy" id="6943"/>
    <lineage>
        <taxon>Eukaryota</taxon>
        <taxon>Metazoa</taxon>
        <taxon>Ecdysozoa</taxon>
        <taxon>Arthropoda</taxon>
        <taxon>Chelicerata</taxon>
        <taxon>Arachnida</taxon>
        <taxon>Acari</taxon>
        <taxon>Parasitiformes</taxon>
        <taxon>Ixodida</taxon>
        <taxon>Ixodoidea</taxon>
        <taxon>Ixodidae</taxon>
        <taxon>Amblyomminae</taxon>
        <taxon>Amblyomma</taxon>
    </lineage>
</organism>
<feature type="transmembrane region" description="Helical" evidence="1">
    <location>
        <begin position="188"/>
        <end position="206"/>
    </location>
</feature>
<dbReference type="AlphaFoldDB" id="A0AAQ4F411"/>
<dbReference type="Gene3D" id="1.10.1380.10">
    <property type="entry name" value="Neutral endopeptidase , domain2"/>
    <property type="match status" value="1"/>
</dbReference>
<name>A0AAQ4F411_AMBAM</name>
<dbReference type="InterPro" id="IPR024079">
    <property type="entry name" value="MetalloPept_cat_dom_sf"/>
</dbReference>
<keyword evidence="3" id="KW-1185">Reference proteome</keyword>
<evidence type="ECO:0000313" key="2">
    <source>
        <dbReference type="EMBL" id="KAK8781472.1"/>
    </source>
</evidence>
<dbReference type="PROSITE" id="PS51885">
    <property type="entry name" value="NEPRILYSIN"/>
    <property type="match status" value="1"/>
</dbReference>
<dbReference type="EMBL" id="JARKHS020007685">
    <property type="protein sequence ID" value="KAK8781472.1"/>
    <property type="molecule type" value="Genomic_DNA"/>
</dbReference>
<dbReference type="PANTHER" id="PTHR11733:SF241">
    <property type="entry name" value="GH26575P-RELATED"/>
    <property type="match status" value="1"/>
</dbReference>
<dbReference type="Proteomes" id="UP001321473">
    <property type="component" value="Unassembled WGS sequence"/>
</dbReference>
<protein>
    <submittedName>
        <fullName evidence="2">Uncharacterized protein</fullName>
    </submittedName>
</protein>
<dbReference type="PANTHER" id="PTHR11733">
    <property type="entry name" value="ZINC METALLOPROTEASE FAMILY M13 NEPRILYSIN-RELATED"/>
    <property type="match status" value="1"/>
</dbReference>
<dbReference type="InterPro" id="IPR000718">
    <property type="entry name" value="Peptidase_M13"/>
</dbReference>
<dbReference type="GO" id="GO:0005886">
    <property type="term" value="C:plasma membrane"/>
    <property type="evidence" value="ECO:0007669"/>
    <property type="project" value="TreeGrafter"/>
</dbReference>
<keyword evidence="1" id="KW-1133">Transmembrane helix</keyword>
<dbReference type="GO" id="GO:0016485">
    <property type="term" value="P:protein processing"/>
    <property type="evidence" value="ECO:0007669"/>
    <property type="project" value="TreeGrafter"/>
</dbReference>
<gene>
    <name evidence="2" type="ORF">V5799_017186</name>
</gene>
<sequence length="346" mass="39060">MYALMFDKELLEDVFGDGKKRAEYHLSMLCAKEVEAVYSPLIASLYARDRLSSLGRAQASSILQTLKQEVVDSVSGVAWLDSDAKQLLVHQLESVTVRLWPPSMFDKANAVEELYGFCPENDDSFVVFWIKARHCLRAIFMRRHRYYAESLLPSWTPLLTDYESPLNTLDIAMAALTAPLYYNRGTLGMIYGGLGFLLAVALMGVLREPPQYMHPNGSLSKSGSWISEQSMEALKQKQRCSDQVQSAKSFRGIEIGAMEVAYYAFHDRVIKSFQSNLTSELTDEKVFFMTLCRNVCAKKQVGRILWRMAGCNELVANSRGFSDAFGCSEQSPMKAKDKCTFFESDH</sequence>
<dbReference type="SUPFAM" id="SSF55486">
    <property type="entry name" value="Metalloproteases ('zincins'), catalytic domain"/>
    <property type="match status" value="1"/>
</dbReference>
<dbReference type="InterPro" id="IPR042089">
    <property type="entry name" value="Peptidase_M13_dom_2"/>
</dbReference>